<dbReference type="SUPFAM" id="SSF54236">
    <property type="entry name" value="Ubiquitin-like"/>
    <property type="match status" value="1"/>
</dbReference>
<sequence>MQIFIQMPAGGTVTLEVEASDTIENVKAKIELVEDEPASHPRIRSSSLLAACWRMGAPLSDYNIQKESTLNLSLVAACAAASGQCSMPTAAPLPPEACVADGLAWSGSVKSCCSGYAFGEWCTHGCFCAPGKNPVCHRDFVTNPPKNAILVSSPQPFCNALELELLALGTRKKCATTRGRLMDCMRQRIDPQTPKHICDFHPSLSAAACACPAKAKLCPQLRRLSTAAFGPYIPDEVERLMGCAPRAMSAAAAEGEPPRIASGDICAGYAPQVNSIMKPVLAKFWPDVSAHIPDPFRRVPAAGEGGATLIDSTGSSFEDIDIGPYWMRGKMGLDELKGLKRIVLPTLEITEVMQCANLSAIQTRIKLSTETTDLSIWGGLGLYFHSSFWPNFNTEASLKVTSRKARVTMLVTTNAGLIPSATGLQAVAAVTSIDELKLELGDVDFSVNFPFLIGGLFSWVLDYAVAGALKTVRSLWVTMDEYLSEQLLQLVFRPSLMKYMQAAVQVV</sequence>
<gene>
    <name evidence="3" type="ORF">CHLNCDRAFT_135983</name>
</gene>
<dbReference type="STRING" id="554065.E1ZJH9"/>
<dbReference type="GO" id="GO:0003729">
    <property type="term" value="F:mRNA binding"/>
    <property type="evidence" value="ECO:0007669"/>
    <property type="project" value="UniProtKB-ARBA"/>
</dbReference>
<evidence type="ECO:0000313" key="3">
    <source>
        <dbReference type="EMBL" id="EFN53867.1"/>
    </source>
</evidence>
<keyword evidence="4" id="KW-1185">Reference proteome</keyword>
<dbReference type="InterPro" id="IPR050158">
    <property type="entry name" value="Ubiquitin_ubiquitin-like"/>
</dbReference>
<dbReference type="InterPro" id="IPR029071">
    <property type="entry name" value="Ubiquitin-like_domsf"/>
</dbReference>
<feature type="domain" description="Ubiquitin-like" evidence="2">
    <location>
        <begin position="1"/>
        <end position="74"/>
    </location>
</feature>
<dbReference type="AlphaFoldDB" id="E1ZJH9"/>
<dbReference type="KEGG" id="cvr:CHLNCDRAFT_135983"/>
<dbReference type="PROSITE" id="PS50053">
    <property type="entry name" value="UBIQUITIN_2"/>
    <property type="match status" value="1"/>
</dbReference>
<dbReference type="RefSeq" id="XP_005845969.1">
    <property type="nucleotide sequence ID" value="XM_005845907.1"/>
</dbReference>
<evidence type="ECO:0000256" key="1">
    <source>
        <dbReference type="ARBA" id="ARBA00022499"/>
    </source>
</evidence>
<proteinExistence type="predicted"/>
<accession>E1ZJH9</accession>
<reference evidence="3 4" key="1">
    <citation type="journal article" date="2010" name="Plant Cell">
        <title>The Chlorella variabilis NC64A genome reveals adaptation to photosymbiosis, coevolution with viruses, and cryptic sex.</title>
        <authorList>
            <person name="Blanc G."/>
            <person name="Duncan G."/>
            <person name="Agarkova I."/>
            <person name="Borodovsky M."/>
            <person name="Gurnon J."/>
            <person name="Kuo A."/>
            <person name="Lindquist E."/>
            <person name="Lucas S."/>
            <person name="Pangilinan J."/>
            <person name="Polle J."/>
            <person name="Salamov A."/>
            <person name="Terry A."/>
            <person name="Yamada T."/>
            <person name="Dunigan D.D."/>
            <person name="Grigoriev I.V."/>
            <person name="Claverie J.M."/>
            <person name="Van Etten J.L."/>
        </authorList>
    </citation>
    <scope>NUCLEOTIDE SEQUENCE [LARGE SCALE GENOMIC DNA]</scope>
    <source>
        <strain evidence="3 4">NC64A</strain>
    </source>
</reference>
<dbReference type="Gene3D" id="3.10.20.90">
    <property type="entry name" value="Phosphatidylinositol 3-kinase Catalytic Subunit, Chain A, domain 1"/>
    <property type="match status" value="1"/>
</dbReference>
<organism evidence="4">
    <name type="scientific">Chlorella variabilis</name>
    <name type="common">Green alga</name>
    <dbReference type="NCBI Taxonomy" id="554065"/>
    <lineage>
        <taxon>Eukaryota</taxon>
        <taxon>Viridiplantae</taxon>
        <taxon>Chlorophyta</taxon>
        <taxon>core chlorophytes</taxon>
        <taxon>Trebouxiophyceae</taxon>
        <taxon>Chlorellales</taxon>
        <taxon>Chlorellaceae</taxon>
        <taxon>Chlorella clade</taxon>
        <taxon>Chlorella</taxon>
    </lineage>
</organism>
<name>E1ZJH9_CHLVA</name>
<dbReference type="eggNOG" id="KOG0001">
    <property type="taxonomic scope" value="Eukaryota"/>
</dbReference>
<dbReference type="SMART" id="SM00213">
    <property type="entry name" value="UBQ"/>
    <property type="match status" value="1"/>
</dbReference>
<dbReference type="PANTHER" id="PTHR10666">
    <property type="entry name" value="UBIQUITIN"/>
    <property type="match status" value="1"/>
</dbReference>
<protein>
    <recommendedName>
        <fullName evidence="2">Ubiquitin-like domain-containing protein</fullName>
    </recommendedName>
</protein>
<evidence type="ECO:0000313" key="4">
    <source>
        <dbReference type="Proteomes" id="UP000008141"/>
    </source>
</evidence>
<evidence type="ECO:0000259" key="2">
    <source>
        <dbReference type="PROSITE" id="PS50053"/>
    </source>
</evidence>
<dbReference type="EMBL" id="GL433849">
    <property type="protein sequence ID" value="EFN53867.1"/>
    <property type="molecule type" value="Genomic_DNA"/>
</dbReference>
<dbReference type="Pfam" id="PF00240">
    <property type="entry name" value="ubiquitin"/>
    <property type="match status" value="1"/>
</dbReference>
<keyword evidence="1" id="KW-1017">Isopeptide bond</keyword>
<dbReference type="Proteomes" id="UP000008141">
    <property type="component" value="Unassembled WGS sequence"/>
</dbReference>
<dbReference type="InterPro" id="IPR000626">
    <property type="entry name" value="Ubiquitin-like_dom"/>
</dbReference>
<dbReference type="GeneID" id="17353337"/>
<dbReference type="InParanoid" id="E1ZJH9"/>